<dbReference type="InterPro" id="IPR010791">
    <property type="entry name" value="AttH_dom"/>
</dbReference>
<evidence type="ECO:0000313" key="2">
    <source>
        <dbReference type="EMBL" id="OHV35518.1"/>
    </source>
</evidence>
<feature type="domain" description="AttH" evidence="1">
    <location>
        <begin position="7"/>
        <end position="46"/>
    </location>
</feature>
<dbReference type="SUPFAM" id="SSF159245">
    <property type="entry name" value="AttH-like"/>
    <property type="match status" value="1"/>
</dbReference>
<dbReference type="InterPro" id="IPR023374">
    <property type="entry name" value="AttH-like_dom_sf"/>
</dbReference>
<dbReference type="EMBL" id="MAXA01000125">
    <property type="protein sequence ID" value="OHV35518.1"/>
    <property type="molecule type" value="Genomic_DNA"/>
</dbReference>
<dbReference type="Gene3D" id="2.40.370.10">
    <property type="entry name" value="AttH-like domain"/>
    <property type="match status" value="2"/>
</dbReference>
<dbReference type="Pfam" id="PF17186">
    <property type="entry name" value="Lipocalin_9"/>
    <property type="match status" value="1"/>
</dbReference>
<evidence type="ECO:0000259" key="1">
    <source>
        <dbReference type="Pfam" id="PF07143"/>
    </source>
</evidence>
<protein>
    <recommendedName>
        <fullName evidence="1">AttH domain-containing protein</fullName>
    </recommendedName>
</protein>
<dbReference type="AlphaFoldDB" id="A0A1S1QL79"/>
<comment type="caution">
    <text evidence="2">The sequence shown here is derived from an EMBL/GenBank/DDBJ whole genome shotgun (WGS) entry which is preliminary data.</text>
</comment>
<evidence type="ECO:0000313" key="3">
    <source>
        <dbReference type="Proteomes" id="UP000179769"/>
    </source>
</evidence>
<dbReference type="PANTHER" id="PTHR38591">
    <property type="entry name" value="HYDROLASE"/>
    <property type="match status" value="1"/>
</dbReference>
<dbReference type="OrthoDB" id="9770826at2"/>
<dbReference type="Proteomes" id="UP000179769">
    <property type="component" value="Unassembled WGS sequence"/>
</dbReference>
<sequence length="198" mass="21435">MIHRYAPFGQSGYYSQTNLKASGTLLDHGVLVNVTGTAWQDHQWGDFTAGPGGWEWFSIQLDDNTQYMLYFIHNANNQLVETVGTRVNANGTTTNLAPGTISSTPLGSWTSPHTGITYQQKWSINVPGGSLTITPQLADQELYNPLVPQGSYWEGTSTVTGTINGANITGKAYAELTPSITLPTRGSVWQGILDALNL</sequence>
<dbReference type="Pfam" id="PF07143">
    <property type="entry name" value="CrtC"/>
    <property type="match status" value="1"/>
</dbReference>
<reference evidence="3" key="1">
    <citation type="submission" date="2016-07" db="EMBL/GenBank/DDBJ databases">
        <title>Frankia sp. NRRL B-16219 Genome sequencing.</title>
        <authorList>
            <person name="Ghodhbane-Gtari F."/>
            <person name="Swanson E."/>
            <person name="Gueddou A."/>
            <person name="Louati M."/>
            <person name="Nouioui I."/>
            <person name="Hezbri K."/>
            <person name="Abebe-Akele F."/>
            <person name="Simpson S."/>
            <person name="Morris K."/>
            <person name="Thomas K."/>
            <person name="Gtari M."/>
            <person name="Tisa L.S."/>
        </authorList>
    </citation>
    <scope>NUCLEOTIDE SEQUENCE [LARGE SCALE GENOMIC DNA]</scope>
    <source>
        <strain evidence="3">NRRL B-16219</strain>
    </source>
</reference>
<name>A0A1S1QL79_9ACTN</name>
<dbReference type="PANTHER" id="PTHR38591:SF1">
    <property type="entry name" value="BLL1000 PROTEIN"/>
    <property type="match status" value="1"/>
</dbReference>
<proteinExistence type="predicted"/>
<gene>
    <name evidence="2" type="ORF">BBK14_14935</name>
</gene>
<keyword evidence="3" id="KW-1185">Reference proteome</keyword>
<accession>A0A1S1QL79</accession>
<organism evidence="2 3">
    <name type="scientific">Parafrankia soli</name>
    <dbReference type="NCBI Taxonomy" id="2599596"/>
    <lineage>
        <taxon>Bacteria</taxon>
        <taxon>Bacillati</taxon>
        <taxon>Actinomycetota</taxon>
        <taxon>Actinomycetes</taxon>
        <taxon>Frankiales</taxon>
        <taxon>Frankiaceae</taxon>
        <taxon>Parafrankia</taxon>
    </lineage>
</organism>